<evidence type="ECO:0000313" key="1">
    <source>
        <dbReference type="EMBL" id="GJE95781.1"/>
    </source>
</evidence>
<keyword evidence="2" id="KW-1185">Reference proteome</keyword>
<proteinExistence type="predicted"/>
<accession>A0A9P3GIV7</accession>
<name>A0A9P3GIV7_9APHY</name>
<dbReference type="EMBL" id="BPQB01000052">
    <property type="protein sequence ID" value="GJE95781.1"/>
    <property type="molecule type" value="Genomic_DNA"/>
</dbReference>
<protein>
    <submittedName>
        <fullName evidence="1">Uncharacterized protein</fullName>
    </submittedName>
</protein>
<dbReference type="Proteomes" id="UP000703269">
    <property type="component" value="Unassembled WGS sequence"/>
</dbReference>
<comment type="caution">
    <text evidence="1">The sequence shown here is derived from an EMBL/GenBank/DDBJ whole genome shotgun (WGS) entry which is preliminary data.</text>
</comment>
<dbReference type="AlphaFoldDB" id="A0A9P3GIV7"/>
<reference evidence="1 2" key="1">
    <citation type="submission" date="2021-08" db="EMBL/GenBank/DDBJ databases">
        <title>Draft Genome Sequence of Phanerochaete sordida strain YK-624.</title>
        <authorList>
            <person name="Mori T."/>
            <person name="Dohra H."/>
            <person name="Suzuki T."/>
            <person name="Kawagishi H."/>
            <person name="Hirai H."/>
        </authorList>
    </citation>
    <scope>NUCLEOTIDE SEQUENCE [LARGE SCALE GENOMIC DNA]</scope>
    <source>
        <strain evidence="1 2">YK-624</strain>
    </source>
</reference>
<organism evidence="1 2">
    <name type="scientific">Phanerochaete sordida</name>
    <dbReference type="NCBI Taxonomy" id="48140"/>
    <lineage>
        <taxon>Eukaryota</taxon>
        <taxon>Fungi</taxon>
        <taxon>Dikarya</taxon>
        <taxon>Basidiomycota</taxon>
        <taxon>Agaricomycotina</taxon>
        <taxon>Agaricomycetes</taxon>
        <taxon>Polyporales</taxon>
        <taxon>Phanerochaetaceae</taxon>
        <taxon>Phanerochaete</taxon>
    </lineage>
</organism>
<sequence>MLCLYNILHMRRGRANAACALPGCQLPVWVDQKGRPSQFCTRAHRDQMAATGKQRPPAYAATQPPQALAPQPAPTPIVLQAPAALFNPYAQLCKYCKTKPVYVDRSNVPFVVHSFCGRTCASAHILSGGG</sequence>
<evidence type="ECO:0000313" key="2">
    <source>
        <dbReference type="Proteomes" id="UP000703269"/>
    </source>
</evidence>
<gene>
    <name evidence="1" type="ORF">PsYK624_119690</name>
</gene>